<feature type="transmembrane region" description="Helical" evidence="6">
    <location>
        <begin position="271"/>
        <end position="292"/>
    </location>
</feature>
<evidence type="ECO:0000256" key="1">
    <source>
        <dbReference type="ARBA" id="ARBA00004141"/>
    </source>
</evidence>
<dbReference type="CDD" id="cd17328">
    <property type="entry name" value="MFS_spinster_like"/>
    <property type="match status" value="1"/>
</dbReference>
<feature type="transmembrane region" description="Helical" evidence="6">
    <location>
        <begin position="400"/>
        <end position="421"/>
    </location>
</feature>
<dbReference type="SUPFAM" id="SSF103473">
    <property type="entry name" value="MFS general substrate transporter"/>
    <property type="match status" value="1"/>
</dbReference>
<name>A0A7W7B2B3_9SPHN</name>
<feature type="transmembrane region" description="Helical" evidence="6">
    <location>
        <begin position="23"/>
        <end position="43"/>
    </location>
</feature>
<evidence type="ECO:0000256" key="5">
    <source>
        <dbReference type="ARBA" id="ARBA00023136"/>
    </source>
</evidence>
<dbReference type="InterPro" id="IPR011701">
    <property type="entry name" value="MFS"/>
</dbReference>
<dbReference type="PANTHER" id="PTHR23505:SF79">
    <property type="entry name" value="PROTEIN SPINSTER"/>
    <property type="match status" value="1"/>
</dbReference>
<dbReference type="GO" id="GO:0016020">
    <property type="term" value="C:membrane"/>
    <property type="evidence" value="ECO:0007669"/>
    <property type="project" value="UniProtKB-SubCell"/>
</dbReference>
<evidence type="ECO:0000313" key="9">
    <source>
        <dbReference type="Proteomes" id="UP000566324"/>
    </source>
</evidence>
<keyword evidence="5 6" id="KW-0472">Membrane</keyword>
<feature type="transmembrane region" description="Helical" evidence="6">
    <location>
        <begin position="180"/>
        <end position="200"/>
    </location>
</feature>
<dbReference type="Proteomes" id="UP000566324">
    <property type="component" value="Unassembled WGS sequence"/>
</dbReference>
<feature type="domain" description="Major facilitator superfamily (MFS) profile" evidence="7">
    <location>
        <begin position="25"/>
        <end position="426"/>
    </location>
</feature>
<comment type="caution">
    <text evidence="8">The sequence shown here is derived from an EMBL/GenBank/DDBJ whole genome shotgun (WGS) entry which is preliminary data.</text>
</comment>
<evidence type="ECO:0000259" key="7">
    <source>
        <dbReference type="PROSITE" id="PS50850"/>
    </source>
</evidence>
<keyword evidence="3 6" id="KW-0812">Transmembrane</keyword>
<gene>
    <name evidence="8" type="ORF">GGQ98_002355</name>
</gene>
<evidence type="ECO:0000256" key="4">
    <source>
        <dbReference type="ARBA" id="ARBA00022989"/>
    </source>
</evidence>
<dbReference type="Pfam" id="PF07690">
    <property type="entry name" value="MFS_1"/>
    <property type="match status" value="1"/>
</dbReference>
<feature type="transmembrane region" description="Helical" evidence="6">
    <location>
        <begin position="63"/>
        <end position="83"/>
    </location>
</feature>
<feature type="transmembrane region" description="Helical" evidence="6">
    <location>
        <begin position="304"/>
        <end position="323"/>
    </location>
</feature>
<keyword evidence="4 6" id="KW-1133">Transmembrane helix</keyword>
<dbReference type="PANTHER" id="PTHR23505">
    <property type="entry name" value="SPINSTER"/>
    <property type="match status" value="1"/>
</dbReference>
<evidence type="ECO:0000313" key="8">
    <source>
        <dbReference type="EMBL" id="MBB4632728.1"/>
    </source>
</evidence>
<keyword evidence="9" id="KW-1185">Reference proteome</keyword>
<feature type="transmembrane region" description="Helical" evidence="6">
    <location>
        <begin position="150"/>
        <end position="174"/>
    </location>
</feature>
<organism evidence="8 9">
    <name type="scientific">Sphingosinicella soli</name>
    <dbReference type="NCBI Taxonomy" id="333708"/>
    <lineage>
        <taxon>Bacteria</taxon>
        <taxon>Pseudomonadati</taxon>
        <taxon>Pseudomonadota</taxon>
        <taxon>Alphaproteobacteria</taxon>
        <taxon>Sphingomonadales</taxon>
        <taxon>Sphingosinicellaceae</taxon>
        <taxon>Sphingosinicella</taxon>
    </lineage>
</organism>
<dbReference type="InterPro" id="IPR044770">
    <property type="entry name" value="MFS_spinster-like"/>
</dbReference>
<accession>A0A7W7B2B3</accession>
<evidence type="ECO:0000256" key="6">
    <source>
        <dbReference type="SAM" id="Phobius"/>
    </source>
</evidence>
<dbReference type="InterPro" id="IPR036259">
    <property type="entry name" value="MFS_trans_sf"/>
</dbReference>
<keyword evidence="2" id="KW-0813">Transport</keyword>
<dbReference type="InterPro" id="IPR020846">
    <property type="entry name" value="MFS_dom"/>
</dbReference>
<feature type="transmembrane region" description="Helical" evidence="6">
    <location>
        <begin position="90"/>
        <end position="111"/>
    </location>
</feature>
<feature type="transmembrane region" description="Helical" evidence="6">
    <location>
        <begin position="329"/>
        <end position="352"/>
    </location>
</feature>
<dbReference type="GO" id="GO:0022857">
    <property type="term" value="F:transmembrane transporter activity"/>
    <property type="evidence" value="ECO:0007669"/>
    <property type="project" value="InterPro"/>
</dbReference>
<dbReference type="EMBL" id="JACHNZ010000026">
    <property type="protein sequence ID" value="MBB4632728.1"/>
    <property type="molecule type" value="Genomic_DNA"/>
</dbReference>
<protein>
    <submittedName>
        <fullName evidence="8">Putative MFS family arabinose efflux permease</fullName>
    </submittedName>
</protein>
<feature type="transmembrane region" description="Helical" evidence="6">
    <location>
        <begin position="233"/>
        <end position="251"/>
    </location>
</feature>
<comment type="subcellular location">
    <subcellularLocation>
        <location evidence="1">Membrane</location>
        <topology evidence="1">Multi-pass membrane protein</topology>
    </subcellularLocation>
</comment>
<proteinExistence type="predicted"/>
<dbReference type="Gene3D" id="1.20.1250.20">
    <property type="entry name" value="MFS general substrate transporter like domains"/>
    <property type="match status" value="1"/>
</dbReference>
<dbReference type="PROSITE" id="PS50850">
    <property type="entry name" value="MFS"/>
    <property type="match status" value="1"/>
</dbReference>
<reference evidence="8 9" key="1">
    <citation type="submission" date="2020-08" db="EMBL/GenBank/DDBJ databases">
        <title>Genomic Encyclopedia of Type Strains, Phase IV (KMG-IV): sequencing the most valuable type-strain genomes for metagenomic binning, comparative biology and taxonomic classification.</title>
        <authorList>
            <person name="Goeker M."/>
        </authorList>
    </citation>
    <scope>NUCLEOTIDE SEQUENCE [LARGE SCALE GENOMIC DNA]</scope>
    <source>
        <strain evidence="8 9">DSM 17328</strain>
    </source>
</reference>
<evidence type="ECO:0000256" key="2">
    <source>
        <dbReference type="ARBA" id="ARBA00022448"/>
    </source>
</evidence>
<dbReference type="AlphaFoldDB" id="A0A7W7B2B3"/>
<sequence length="434" mass="45903">MADAAAPAPEPPITEAKLARQRLVALWMLTIIGTINFIDRQILSVLIEPIRAEMQFTDTQFGLLTGLAFALFYAIVGLPIAMIADRWHRIRLIAVSCFVWSGFTALCGMANSFGQLAAARFGVGIGEAGGTAPSLSVLADYYPPERRPLIIGIFTANGPLGVFIGATFGAWAAVHIGWRGAFFAVGIIGLVAAPLLLLLVREPARGRSDAPHADTAAPSFKASMTLFFRHRSLRLLLFASGLAAFVSYGMLNWIPAFLMRTQGMPLESLAVWFGPAAGFSMALGIWGGGALVNRAARTSARAYALIPCAATVVMIPTFIAALLAPGWEWSLALMIVPMICCTIYVAPAIALVQNLTPPRARATAAAILLLVFNLVGLGGGPLFIGMISDAVTPTMGTESLRIALLCVMPAAAIAAIAQFAVSRAVAEDFRTMQA</sequence>
<evidence type="ECO:0000256" key="3">
    <source>
        <dbReference type="ARBA" id="ARBA00022692"/>
    </source>
</evidence>
<dbReference type="RefSeq" id="WP_184069697.1">
    <property type="nucleotide sequence ID" value="NZ_JACHNZ010000026.1"/>
</dbReference>
<feature type="transmembrane region" description="Helical" evidence="6">
    <location>
        <begin position="364"/>
        <end position="388"/>
    </location>
</feature>